<sequence>MNGTGDGHTQSERIMLDVATRRIKERILRPFLSLIPIFIHPTHLTFVGFCIGLLIPLCSAFAHPRFALTAWLANRLLDGLDGTLARQRQQQTNWGGYLDIVCDFTIYSLIPIGIAYSRPETSSASAWTAVAYLLASFHVNNVILFYLAAVLPPPSAAEIGEKEMTSLRLLPALVEGTESLAIFTVMIALPNWFLAVTCTMTTLVVVNVLQRTWVAREAFAEEESGKILKTKTS</sequence>
<evidence type="ECO:0000313" key="1">
    <source>
        <dbReference type="EMBL" id="KAJ9091727.1"/>
    </source>
</evidence>
<keyword evidence="2" id="KW-1185">Reference proteome</keyword>
<evidence type="ECO:0000313" key="2">
    <source>
        <dbReference type="Proteomes" id="UP001227268"/>
    </source>
</evidence>
<reference evidence="1" key="1">
    <citation type="submission" date="2023-04" db="EMBL/GenBank/DDBJ databases">
        <title>Draft Genome sequencing of Naganishia species isolated from polar environments using Oxford Nanopore Technology.</title>
        <authorList>
            <person name="Leo P."/>
            <person name="Venkateswaran K."/>
        </authorList>
    </citation>
    <scope>NUCLEOTIDE SEQUENCE</scope>
    <source>
        <strain evidence="1">MNA-CCFEE 5423</strain>
    </source>
</reference>
<dbReference type="Proteomes" id="UP001227268">
    <property type="component" value="Unassembled WGS sequence"/>
</dbReference>
<comment type="caution">
    <text evidence="1">The sequence shown here is derived from an EMBL/GenBank/DDBJ whole genome shotgun (WGS) entry which is preliminary data.</text>
</comment>
<protein>
    <submittedName>
        <fullName evidence="1">Uncharacterized protein</fullName>
    </submittedName>
</protein>
<dbReference type="EMBL" id="JASBWT010000047">
    <property type="protein sequence ID" value="KAJ9091727.1"/>
    <property type="molecule type" value="Genomic_DNA"/>
</dbReference>
<organism evidence="1 2">
    <name type="scientific">Naganishia friedmannii</name>
    <dbReference type="NCBI Taxonomy" id="89922"/>
    <lineage>
        <taxon>Eukaryota</taxon>
        <taxon>Fungi</taxon>
        <taxon>Dikarya</taxon>
        <taxon>Basidiomycota</taxon>
        <taxon>Agaricomycotina</taxon>
        <taxon>Tremellomycetes</taxon>
        <taxon>Filobasidiales</taxon>
        <taxon>Filobasidiaceae</taxon>
        <taxon>Naganishia</taxon>
    </lineage>
</organism>
<proteinExistence type="predicted"/>
<accession>A0ACC2UZD1</accession>
<name>A0ACC2UZD1_9TREE</name>
<gene>
    <name evidence="1" type="ORF">QFC21_007122</name>
</gene>